<keyword evidence="1" id="KW-0472">Membrane</keyword>
<dbReference type="Proteomes" id="UP000683310">
    <property type="component" value="Chromosome"/>
</dbReference>
<accession>A0ABX8CST7</accession>
<gene>
    <name evidence="2" type="ORF">KHQ06_35525</name>
</gene>
<feature type="transmembrane region" description="Helical" evidence="1">
    <location>
        <begin position="157"/>
        <end position="177"/>
    </location>
</feature>
<keyword evidence="1" id="KW-0812">Transmembrane</keyword>
<reference evidence="2 3" key="1">
    <citation type="submission" date="2021-04" db="EMBL/GenBank/DDBJ databases">
        <title>Nocardia tengchongensis.</title>
        <authorList>
            <person name="Zhuang k."/>
            <person name="Ran Y."/>
            <person name="Li W."/>
        </authorList>
    </citation>
    <scope>NUCLEOTIDE SEQUENCE [LARGE SCALE GENOMIC DNA]</scope>
    <source>
        <strain evidence="2 3">CFH S0057</strain>
    </source>
</reference>
<sequence length="219" mass="22304">MTIIAPRSRLLTLVPVLPFTGLTIAYVATNSATPHPDASGAAVLAYTTAHQDLIHLGAFLLLLSAAPLVLATGLLHRALRAPAIAVMGGALAASGLTLSALFSWTGARLPSSAAPESARAFADLAFLTGGPAYAAGFGLLALGLSIPVLMDTELPRWVGIFGLVIAGAAALSTLALVASGFTYLLPVVRFGGLIWLICTAVVVSRRASFPTESALPAHV</sequence>
<feature type="transmembrane region" description="Helical" evidence="1">
    <location>
        <begin position="53"/>
        <end position="75"/>
    </location>
</feature>
<feature type="transmembrane region" description="Helical" evidence="1">
    <location>
        <begin position="124"/>
        <end position="150"/>
    </location>
</feature>
<name>A0ABX8CST7_9NOCA</name>
<evidence type="ECO:0000256" key="1">
    <source>
        <dbReference type="SAM" id="Phobius"/>
    </source>
</evidence>
<dbReference type="EMBL" id="CP074371">
    <property type="protein sequence ID" value="QVI21250.1"/>
    <property type="molecule type" value="Genomic_DNA"/>
</dbReference>
<keyword evidence="1" id="KW-1133">Transmembrane helix</keyword>
<proteinExistence type="predicted"/>
<evidence type="ECO:0000313" key="2">
    <source>
        <dbReference type="EMBL" id="QVI21250.1"/>
    </source>
</evidence>
<organism evidence="2 3">
    <name type="scientific">Nocardia tengchongensis</name>
    <dbReference type="NCBI Taxonomy" id="2055889"/>
    <lineage>
        <taxon>Bacteria</taxon>
        <taxon>Bacillati</taxon>
        <taxon>Actinomycetota</taxon>
        <taxon>Actinomycetes</taxon>
        <taxon>Mycobacteriales</taxon>
        <taxon>Nocardiaceae</taxon>
        <taxon>Nocardia</taxon>
    </lineage>
</organism>
<feature type="transmembrane region" description="Helical" evidence="1">
    <location>
        <begin position="82"/>
        <end position="104"/>
    </location>
</feature>
<feature type="transmembrane region" description="Helical" evidence="1">
    <location>
        <begin position="183"/>
        <end position="203"/>
    </location>
</feature>
<keyword evidence="3" id="KW-1185">Reference proteome</keyword>
<dbReference type="RefSeq" id="WP_213557352.1">
    <property type="nucleotide sequence ID" value="NZ_JBHZDI010000063.1"/>
</dbReference>
<protein>
    <submittedName>
        <fullName evidence="2">DUF4386 domain-containing protein</fullName>
    </submittedName>
</protein>
<evidence type="ECO:0000313" key="3">
    <source>
        <dbReference type="Proteomes" id="UP000683310"/>
    </source>
</evidence>